<protein>
    <submittedName>
        <fullName evidence="2">Uncharacterized protein</fullName>
    </submittedName>
</protein>
<reference evidence="1" key="3">
    <citation type="submission" date="2020-06" db="EMBL/GenBank/DDBJ databases">
        <title>Helianthus annuus Genome sequencing and assembly Release 2.</title>
        <authorList>
            <person name="Gouzy J."/>
            <person name="Langlade N."/>
            <person name="Munos S."/>
        </authorList>
    </citation>
    <scope>NUCLEOTIDE SEQUENCE</scope>
    <source>
        <tissue evidence="1">Leaves</tissue>
    </source>
</reference>
<accession>A0A251TI86</accession>
<organism evidence="2 3">
    <name type="scientific">Helianthus annuus</name>
    <name type="common">Common sunflower</name>
    <dbReference type="NCBI Taxonomy" id="4232"/>
    <lineage>
        <taxon>Eukaryota</taxon>
        <taxon>Viridiplantae</taxon>
        <taxon>Streptophyta</taxon>
        <taxon>Embryophyta</taxon>
        <taxon>Tracheophyta</taxon>
        <taxon>Spermatophyta</taxon>
        <taxon>Magnoliopsida</taxon>
        <taxon>eudicotyledons</taxon>
        <taxon>Gunneridae</taxon>
        <taxon>Pentapetalae</taxon>
        <taxon>asterids</taxon>
        <taxon>campanulids</taxon>
        <taxon>Asterales</taxon>
        <taxon>Asteraceae</taxon>
        <taxon>Asteroideae</taxon>
        <taxon>Heliantheae alliance</taxon>
        <taxon>Heliantheae</taxon>
        <taxon>Helianthus</taxon>
    </lineage>
</organism>
<dbReference type="Proteomes" id="UP000215914">
    <property type="component" value="Chromosome 10"/>
</dbReference>
<dbReference type="EMBL" id="MNCJ02000325">
    <property type="protein sequence ID" value="KAF5785424.1"/>
    <property type="molecule type" value="Genomic_DNA"/>
</dbReference>
<dbReference type="AlphaFoldDB" id="A0A251TI86"/>
<evidence type="ECO:0000313" key="3">
    <source>
        <dbReference type="Proteomes" id="UP000215914"/>
    </source>
</evidence>
<keyword evidence="3" id="KW-1185">Reference proteome</keyword>
<sequence length="74" mass="8443">MVVFSAGEESTEWWSLSHRGGTSIQRVVARATAQLRIGSIQWRNYKRVNGGMLLKFESCSVSKENDKRELVKKN</sequence>
<dbReference type="InParanoid" id="A0A251TI86"/>
<proteinExistence type="predicted"/>
<dbReference type="EMBL" id="CM007899">
    <property type="protein sequence ID" value="OTG10322.1"/>
    <property type="molecule type" value="Genomic_DNA"/>
</dbReference>
<reference evidence="1 3" key="1">
    <citation type="journal article" date="2017" name="Nature">
        <title>The sunflower genome provides insights into oil metabolism, flowering and Asterid evolution.</title>
        <authorList>
            <person name="Badouin H."/>
            <person name="Gouzy J."/>
            <person name="Grassa C.J."/>
            <person name="Murat F."/>
            <person name="Staton S.E."/>
            <person name="Cottret L."/>
            <person name="Lelandais-Briere C."/>
            <person name="Owens G.L."/>
            <person name="Carrere S."/>
            <person name="Mayjonade B."/>
            <person name="Legrand L."/>
            <person name="Gill N."/>
            <person name="Kane N.C."/>
            <person name="Bowers J.E."/>
            <person name="Hubner S."/>
            <person name="Bellec A."/>
            <person name="Berard A."/>
            <person name="Berges H."/>
            <person name="Blanchet N."/>
            <person name="Boniface M.C."/>
            <person name="Brunel D."/>
            <person name="Catrice O."/>
            <person name="Chaidir N."/>
            <person name="Claudel C."/>
            <person name="Donnadieu C."/>
            <person name="Faraut T."/>
            <person name="Fievet G."/>
            <person name="Helmstetter N."/>
            <person name="King M."/>
            <person name="Knapp S.J."/>
            <person name="Lai Z."/>
            <person name="Le Paslier M.C."/>
            <person name="Lippi Y."/>
            <person name="Lorenzon L."/>
            <person name="Mandel J.R."/>
            <person name="Marage G."/>
            <person name="Marchand G."/>
            <person name="Marquand E."/>
            <person name="Bret-Mestries E."/>
            <person name="Morien E."/>
            <person name="Nambeesan S."/>
            <person name="Nguyen T."/>
            <person name="Pegot-Espagnet P."/>
            <person name="Pouilly N."/>
            <person name="Raftis F."/>
            <person name="Sallet E."/>
            <person name="Schiex T."/>
            <person name="Thomas J."/>
            <person name="Vandecasteele C."/>
            <person name="Vares D."/>
            <person name="Vear F."/>
            <person name="Vautrin S."/>
            <person name="Crespi M."/>
            <person name="Mangin B."/>
            <person name="Burke J.M."/>
            <person name="Salse J."/>
            <person name="Munos S."/>
            <person name="Vincourt P."/>
            <person name="Rieseberg L.H."/>
            <person name="Langlade N.B."/>
        </authorList>
    </citation>
    <scope>NUCLEOTIDE SEQUENCE [LARGE SCALE GENOMIC DNA]</scope>
    <source>
        <strain evidence="3">cv. SF193</strain>
        <tissue evidence="1">Leaves</tissue>
    </source>
</reference>
<dbReference type="Gramene" id="mRNA:HanXRQr2_Chr10g0428511">
    <property type="protein sequence ID" value="mRNA:HanXRQr2_Chr10g0428511"/>
    <property type="gene ID" value="HanXRQr2_Chr10g0428511"/>
</dbReference>
<evidence type="ECO:0000313" key="1">
    <source>
        <dbReference type="EMBL" id="KAF5785424.1"/>
    </source>
</evidence>
<name>A0A251TI86_HELAN</name>
<evidence type="ECO:0000313" key="2">
    <source>
        <dbReference type="EMBL" id="OTG10322.1"/>
    </source>
</evidence>
<reference evidence="2" key="2">
    <citation type="submission" date="2017-02" db="EMBL/GenBank/DDBJ databases">
        <title>Sunflower complete genome.</title>
        <authorList>
            <person name="Langlade N."/>
            <person name="Munos S."/>
        </authorList>
    </citation>
    <scope>NUCLEOTIDE SEQUENCE [LARGE SCALE GENOMIC DNA]</scope>
    <source>
        <tissue evidence="2">Leaves</tissue>
    </source>
</reference>
<gene>
    <name evidence="2" type="ORF">HannXRQ_Chr10g0286321</name>
    <name evidence="1" type="ORF">HanXRQr2_Chr10g0428511</name>
</gene>